<dbReference type="SMART" id="SM00435">
    <property type="entry name" value="TOPEUc"/>
    <property type="match status" value="1"/>
</dbReference>
<dbReference type="Proteomes" id="UP000663860">
    <property type="component" value="Unassembled WGS sequence"/>
</dbReference>
<dbReference type="EMBL" id="CAJNOE010000034">
    <property type="protein sequence ID" value="CAF0777343.1"/>
    <property type="molecule type" value="Genomic_DNA"/>
</dbReference>
<gene>
    <name evidence="13" type="ORF">IZO911_LOCUS5632</name>
    <name evidence="14" type="ORF">KXQ929_LOCUS579</name>
</gene>
<dbReference type="GO" id="GO:0006265">
    <property type="term" value="P:DNA topological change"/>
    <property type="evidence" value="ECO:0007669"/>
    <property type="project" value="UniProtKB-UniRule"/>
</dbReference>
<dbReference type="Gene3D" id="3.90.15.10">
    <property type="entry name" value="Topoisomerase I, Chain A, domain 3"/>
    <property type="match status" value="1"/>
</dbReference>
<dbReference type="FunFam" id="1.10.10.41:FF:000001">
    <property type="entry name" value="DNA topoisomerase I"/>
    <property type="match status" value="1"/>
</dbReference>
<dbReference type="SUPFAM" id="SSF56741">
    <property type="entry name" value="Eukaryotic DNA topoisomerase I, N-terminal DNA-binding fragment"/>
    <property type="match status" value="1"/>
</dbReference>
<evidence type="ECO:0000313" key="15">
    <source>
        <dbReference type="Proteomes" id="UP000663860"/>
    </source>
</evidence>
<keyword evidence="6 8" id="KW-0413">Isomerase</keyword>
<feature type="region of interest" description="Disordered" evidence="11">
    <location>
        <begin position="1"/>
        <end position="253"/>
    </location>
</feature>
<dbReference type="InterPro" id="IPR025834">
    <property type="entry name" value="TopoI_C_dom"/>
</dbReference>
<feature type="compositionally biased region" description="Basic and acidic residues" evidence="11">
    <location>
        <begin position="153"/>
        <end position="168"/>
    </location>
</feature>
<dbReference type="GO" id="GO:0003677">
    <property type="term" value="F:DNA binding"/>
    <property type="evidence" value="ECO:0007669"/>
    <property type="project" value="UniProtKB-UniRule"/>
</dbReference>
<evidence type="ECO:0000256" key="1">
    <source>
        <dbReference type="ARBA" id="ARBA00000213"/>
    </source>
</evidence>
<dbReference type="GO" id="GO:0005694">
    <property type="term" value="C:chromosome"/>
    <property type="evidence" value="ECO:0007669"/>
    <property type="project" value="InterPro"/>
</dbReference>
<dbReference type="AlphaFoldDB" id="A0A813R8E8"/>
<dbReference type="InterPro" id="IPR013034">
    <property type="entry name" value="DNA_topo_DNA_db_N_dom1"/>
</dbReference>
<dbReference type="Gene3D" id="2.170.11.10">
    <property type="entry name" value="DNA Topoisomerase I, domain 2"/>
    <property type="match status" value="1"/>
</dbReference>
<dbReference type="GO" id="GO:0003917">
    <property type="term" value="F:DNA topoisomerase type I (single strand cut, ATP-independent) activity"/>
    <property type="evidence" value="ECO:0007669"/>
    <property type="project" value="UniProtKB-UniRule"/>
</dbReference>
<dbReference type="PANTHER" id="PTHR10290">
    <property type="entry name" value="DNA TOPOISOMERASE I"/>
    <property type="match status" value="1"/>
</dbReference>
<proteinExistence type="inferred from homology"/>
<evidence type="ECO:0000256" key="11">
    <source>
        <dbReference type="SAM" id="MobiDB-lite"/>
    </source>
</evidence>
<dbReference type="Gene3D" id="1.10.132.10">
    <property type="match status" value="1"/>
</dbReference>
<feature type="compositionally biased region" description="Low complexity" evidence="11">
    <location>
        <begin position="98"/>
        <end position="114"/>
    </location>
</feature>
<feature type="compositionally biased region" description="Low complexity" evidence="11">
    <location>
        <begin position="215"/>
        <end position="237"/>
    </location>
</feature>
<dbReference type="SUPFAM" id="SSF46596">
    <property type="entry name" value="Eukaryotic DNA topoisomerase I, dispensable insert domain"/>
    <property type="match status" value="1"/>
</dbReference>
<evidence type="ECO:0000256" key="3">
    <source>
        <dbReference type="ARBA" id="ARBA00006645"/>
    </source>
</evidence>
<dbReference type="GO" id="GO:0005730">
    <property type="term" value="C:nucleolus"/>
    <property type="evidence" value="ECO:0007669"/>
    <property type="project" value="TreeGrafter"/>
</dbReference>
<comment type="similarity">
    <text evidence="3 8 9">Belongs to the type IB topoisomerase family.</text>
</comment>
<comment type="subcellular location">
    <subcellularLocation>
        <location evidence="2">Nucleus</location>
    </subcellularLocation>
</comment>
<evidence type="ECO:0000313" key="14">
    <source>
        <dbReference type="EMBL" id="CAF3510498.1"/>
    </source>
</evidence>
<feature type="coiled-coil region" evidence="10">
    <location>
        <begin position="722"/>
        <end position="789"/>
    </location>
</feature>
<evidence type="ECO:0000256" key="2">
    <source>
        <dbReference type="ARBA" id="ARBA00004123"/>
    </source>
</evidence>
<name>A0A813R8E8_9BILA</name>
<keyword evidence="10" id="KW-0175">Coiled coil</keyword>
<dbReference type="InterPro" id="IPR013499">
    <property type="entry name" value="TopoI_euk"/>
</dbReference>
<reference evidence="13" key="1">
    <citation type="submission" date="2021-02" db="EMBL/GenBank/DDBJ databases">
        <authorList>
            <person name="Nowell W R."/>
        </authorList>
    </citation>
    <scope>NUCLEOTIDE SEQUENCE</scope>
</reference>
<feature type="compositionally biased region" description="Basic and acidic residues" evidence="11">
    <location>
        <begin position="241"/>
        <end position="252"/>
    </location>
</feature>
<dbReference type="Proteomes" id="UP000663868">
    <property type="component" value="Unassembled WGS sequence"/>
</dbReference>
<dbReference type="FunFam" id="3.90.15.10:FF:000003">
    <property type="entry name" value="DNA topoisomerase I"/>
    <property type="match status" value="1"/>
</dbReference>
<dbReference type="InterPro" id="IPR018521">
    <property type="entry name" value="TopoIB_AS"/>
</dbReference>
<dbReference type="InterPro" id="IPR001631">
    <property type="entry name" value="TopoI"/>
</dbReference>
<dbReference type="InterPro" id="IPR036202">
    <property type="entry name" value="TopoI_DNA-bd_euk_N_sf"/>
</dbReference>
<keyword evidence="4 8" id="KW-0799">Topoisomerase</keyword>
<dbReference type="Pfam" id="PF01028">
    <property type="entry name" value="Topoisom_I"/>
    <property type="match status" value="1"/>
</dbReference>
<evidence type="ECO:0000256" key="7">
    <source>
        <dbReference type="ARBA" id="ARBA00023242"/>
    </source>
</evidence>
<feature type="region of interest" description="Disordered" evidence="11">
    <location>
        <begin position="854"/>
        <end position="876"/>
    </location>
</feature>
<dbReference type="Pfam" id="PF02919">
    <property type="entry name" value="Topoisom_I_N"/>
    <property type="match status" value="1"/>
</dbReference>
<feature type="active site" description="O-(3'-phospho-DNA)-tyrosine intermediate" evidence="8">
    <location>
        <position position="801"/>
    </location>
</feature>
<dbReference type="CDD" id="cd00659">
    <property type="entry name" value="Topo_IB_C"/>
    <property type="match status" value="1"/>
</dbReference>
<evidence type="ECO:0000256" key="6">
    <source>
        <dbReference type="ARBA" id="ARBA00023235"/>
    </source>
</evidence>
<dbReference type="InterPro" id="IPR011010">
    <property type="entry name" value="DNA_brk_join_enz"/>
</dbReference>
<dbReference type="InterPro" id="IPR014727">
    <property type="entry name" value="TopoI_cat_a/b-sub_euk"/>
</dbReference>
<feature type="compositionally biased region" description="Low complexity" evidence="11">
    <location>
        <begin position="12"/>
        <end position="31"/>
    </location>
</feature>
<dbReference type="PRINTS" id="PR00416">
    <property type="entry name" value="EUTPISMRASEI"/>
</dbReference>
<dbReference type="InterPro" id="IPR008336">
    <property type="entry name" value="TopoI_DNA-bd_euk"/>
</dbReference>
<dbReference type="Gene3D" id="1.10.10.41">
    <property type="entry name" value="Yeast DNA topoisomerase - domain 1"/>
    <property type="match status" value="1"/>
</dbReference>
<evidence type="ECO:0000313" key="13">
    <source>
        <dbReference type="EMBL" id="CAF0777343.1"/>
    </source>
</evidence>
<keyword evidence="5 8" id="KW-0238">DNA-binding</keyword>
<dbReference type="EC" id="5.6.2.1" evidence="9"/>
<evidence type="ECO:0000256" key="8">
    <source>
        <dbReference type="PROSITE-ProRule" id="PRU01382"/>
    </source>
</evidence>
<dbReference type="FunFam" id="1.10.132.10:FF:000001">
    <property type="entry name" value="DNA topoisomerase I"/>
    <property type="match status" value="1"/>
</dbReference>
<feature type="coiled-coil region" evidence="10">
    <location>
        <begin position="388"/>
        <end position="415"/>
    </location>
</feature>
<feature type="domain" description="DNA topoisomerase I eukaryotic-type" evidence="12">
    <location>
        <begin position="438"/>
        <end position="815"/>
    </location>
</feature>
<comment type="caution">
    <text evidence="13">The sequence shown here is derived from an EMBL/GenBank/DDBJ whole genome shotgun (WGS) entry which is preliminary data.</text>
</comment>
<evidence type="ECO:0000256" key="4">
    <source>
        <dbReference type="ARBA" id="ARBA00023029"/>
    </source>
</evidence>
<evidence type="ECO:0000256" key="10">
    <source>
        <dbReference type="SAM" id="Coils"/>
    </source>
</evidence>
<comment type="function">
    <text evidence="9">Releases the supercoiling and torsional tension of DNA introduced during the DNA replication and transcription by transiently cleaving and rejoining one strand of the DNA duplex. Introduces a single-strand break via transesterification at the specific target site 5'-[CT]CCTTp site in duplex DNA. The scissile phosphodiester is attacked by the catalytic tyrosine of the enzyme, resulting in the formation of a DNA-(3'-phosphotyrosyl)-enzyme intermediate and the expulsion of a 5'-OH DNA strand. The free DNA strand then undergoes passage around the unbroken strand thus removing DNA supercoils. Finally, in the religation step, the DNA 5'-OH attacks the covalent intermediate to expel the active-site tyrosine and restore the DNA phosphodiester backbone.</text>
</comment>
<dbReference type="Pfam" id="PF14370">
    <property type="entry name" value="Topo_C_assoc"/>
    <property type="match status" value="1"/>
</dbReference>
<dbReference type="InterPro" id="IPR013500">
    <property type="entry name" value="TopoI_cat_euk"/>
</dbReference>
<dbReference type="InterPro" id="IPR013030">
    <property type="entry name" value="DNA_topo_DNA_db_N_dom2"/>
</dbReference>
<dbReference type="FunFam" id="2.170.11.10:FF:000001">
    <property type="entry name" value="DNA topoisomerase I"/>
    <property type="match status" value="1"/>
</dbReference>
<dbReference type="InterPro" id="IPR051062">
    <property type="entry name" value="Topoisomerase_IB"/>
</dbReference>
<evidence type="ECO:0000256" key="5">
    <source>
        <dbReference type="ARBA" id="ARBA00023125"/>
    </source>
</evidence>
<dbReference type="PROSITE" id="PS00176">
    <property type="entry name" value="TOPO_IB_1"/>
    <property type="match status" value="1"/>
</dbReference>
<dbReference type="SUPFAM" id="SSF56349">
    <property type="entry name" value="DNA breaking-rejoining enzymes"/>
    <property type="match status" value="1"/>
</dbReference>
<sequence length="876" mass="100406">MTSFASQKLPQSALSTNTNTTKNSSSSSASSPKKEVNNNTPRTSNGNTSKPSTIPNKNSSIQQSPVKRKTRVLSSSGESDDDDNQSLAKKAAAINGQSSSSLSSTITITPVTIKTEPKAELTPSKTDTSQTTPVNKKATTIPVIKTESTNPVVKKETTPVVIKKEPKPESSPPKRKSTTAESDDDDLPLAKKAKNQTQKKSIPTTPVVVKKEKPSSSSSSSSPSKPSSAPSSTKKPVANVKQEKVTPKKETKAILISPVVPPVKETTTGRRKKKEEDEDVWRWWEEEKYTDGRKWTTLEHKGPLFPPPYEPLPNHVKFFYNGSEVKLKEPAEEIMTFYARMLDHDYTSKDVFNTNFMADWRKSMTSAERELIKDIRKCDFTQVANYFKEQTELRKTMSKEEKKKIKEENEKIRKEYGYCMWDKHRQPVGNYKIEPPGLFRGRGEHPKMGCLKKRIRPEDVIINIGRGSQIPKAPEGHRWKEVRHDNKVSWLVMWTENIRGNNKYIMLNASSRVKGERDWQKYEKARKLHRVIDKIRDSYQIDWKSKEMRIRQRAVALYFIDKLALRVGNEKDEDEADTVGCCSLRVEHIQLYDRLEGLGENIVEFDFLGKDSIRYTNKVVVEPRVYKNLKLFIENKEAEDELFDRLTTTGLNQYLSELMDGLTAKVFRTYNASKTLQDQLDLLTNRKENVSEKVLSYNRANREVAKLCNHQRSVPKTFEKSMETLKGKMDAKKAEVNEQKAELKRAKAEYKNSKSQASQKKMEAAEKKLERTEEALKKLELQVVDREENKDVALGTSKLNYLDPRISVAWCKKWSVPIEKIYSKTQRDKFRWAIDMATSDYHFYNYKGEIVLRNVDESNTNGDEEDDDEEQNSDDE</sequence>
<feature type="compositionally biased region" description="Polar residues" evidence="11">
    <location>
        <begin position="1"/>
        <end position="10"/>
    </location>
</feature>
<feature type="compositionally biased region" description="Polar residues" evidence="11">
    <location>
        <begin position="37"/>
        <end position="65"/>
    </location>
</feature>
<protein>
    <recommendedName>
        <fullName evidence="9">DNA topoisomerase I</fullName>
        <ecNumber evidence="9">5.6.2.1</ecNumber>
    </recommendedName>
    <alternativeName>
        <fullName evidence="9">DNA topoisomerase 1</fullName>
    </alternativeName>
</protein>
<organism evidence="13 15">
    <name type="scientific">Adineta steineri</name>
    <dbReference type="NCBI Taxonomy" id="433720"/>
    <lineage>
        <taxon>Eukaryota</taxon>
        <taxon>Metazoa</taxon>
        <taxon>Spiralia</taxon>
        <taxon>Gnathifera</taxon>
        <taxon>Rotifera</taxon>
        <taxon>Eurotatoria</taxon>
        <taxon>Bdelloidea</taxon>
        <taxon>Adinetida</taxon>
        <taxon>Adinetidae</taxon>
        <taxon>Adineta</taxon>
    </lineage>
</organism>
<evidence type="ECO:0000256" key="9">
    <source>
        <dbReference type="RuleBase" id="RU365101"/>
    </source>
</evidence>
<dbReference type="InterPro" id="IPR048045">
    <property type="entry name" value="Topoisomer_I_DNA-bd"/>
</dbReference>
<accession>A0A813R8E8</accession>
<feature type="compositionally biased region" description="Polar residues" evidence="11">
    <location>
        <begin position="123"/>
        <end position="138"/>
    </location>
</feature>
<dbReference type="GO" id="GO:0006260">
    <property type="term" value="P:DNA replication"/>
    <property type="evidence" value="ECO:0007669"/>
    <property type="project" value="TreeGrafter"/>
</dbReference>
<dbReference type="PANTHER" id="PTHR10290:SF3">
    <property type="entry name" value="DNA TOPOISOMERASE 1"/>
    <property type="match status" value="1"/>
</dbReference>
<dbReference type="EMBL" id="CAJOBB010000013">
    <property type="protein sequence ID" value="CAF3510498.1"/>
    <property type="molecule type" value="Genomic_DNA"/>
</dbReference>
<dbReference type="GO" id="GO:0007059">
    <property type="term" value="P:chromosome segregation"/>
    <property type="evidence" value="ECO:0007669"/>
    <property type="project" value="TreeGrafter"/>
</dbReference>
<dbReference type="CDD" id="cd03488">
    <property type="entry name" value="Topoisomer_IB_N_htopoI_like"/>
    <property type="match status" value="1"/>
</dbReference>
<dbReference type="InterPro" id="IPR014711">
    <property type="entry name" value="TopoI_cat_a-hlx-sub_euk"/>
</dbReference>
<dbReference type="PROSITE" id="PS52038">
    <property type="entry name" value="TOPO_IB_2"/>
    <property type="match status" value="1"/>
</dbReference>
<keyword evidence="7" id="KW-0539">Nucleus</keyword>
<comment type="catalytic activity">
    <reaction evidence="1 8 9">
        <text>ATP-independent breakage of single-stranded DNA, followed by passage and rejoining.</text>
        <dbReference type="EC" id="5.6.2.1"/>
    </reaction>
</comment>
<feature type="compositionally biased region" description="Acidic residues" evidence="11">
    <location>
        <begin position="862"/>
        <end position="876"/>
    </location>
</feature>
<evidence type="ECO:0000259" key="12">
    <source>
        <dbReference type="SMART" id="SM00435"/>
    </source>
</evidence>